<protein>
    <submittedName>
        <fullName evidence="2">Uncharacterized protein</fullName>
    </submittedName>
</protein>
<keyword evidence="3" id="KW-1185">Reference proteome</keyword>
<evidence type="ECO:0000256" key="1">
    <source>
        <dbReference type="SAM" id="SignalP"/>
    </source>
</evidence>
<feature type="chain" id="PRO_5002331061" evidence="1">
    <location>
        <begin position="28"/>
        <end position="726"/>
    </location>
</feature>
<dbReference type="AlphaFoldDB" id="A0A0D8J3J4"/>
<sequence>MKRLIQRVAALTAALCVAAACVAPVYAETANTEKEENVYVSLAGDGSVADIYIVNMFALDGKTEIRDYGAYSSVRNLTSEADISLDGDSVTVSAEAGTFYYQANLKDAQLPWNISVAYMLDGKNVAADELAGANGHLVISGSVTKNKLADGDFYEAYMVQATVLLDTVKCRNIQTEGATEANVGADKQLSYMKLPGQDLSFTIETDVTDFSMEGISLNAVPLAIHMEKPDTSELDGQIDDLQDGAQELDDGAKELAAGAQELNSGAAAVASGAASLVAGANTLSGGAAGLAGGTSELSSGLSLLAGQSAALQSGAGTIFDSLLSAANTQLENLLTRTGLSYTPMTRENYAAVLADVQQQIGGAALKAATEEARAKVTAEVTAAVQVQVEQQATRAARAQAEAEVRKQEQPIRDGVTAAIREQVKASITEEQIFSAAYENVCTQPGAENMTEEEKRGAAAALAASEREALLETVTDTAMVSPEVQQQIDTQVENEVQKQVDAVMAMPETQAAIQQQIDGQMVSDEVQGLIAMNIESAMAGDAVQSEIAAAVEQATGADSALIKPLNTLATQLTGFDAFYQGLLQYTNGVDSAARAASQVADGTARLQAGAAQVSGGAASLQQGSRSLTDGAARLAGGSSELAEGTGELRGRTSDMDSQLNDKIDELIDGFTGADYEICSFVSEKNTQVDAVQFVMTTPAIEEAEARRAPAQEAQTLSLWQRLLALFQ</sequence>
<keyword evidence="1" id="KW-0732">Signal</keyword>
<dbReference type="GeneID" id="42855267"/>
<accession>A0A0D8J3J4</accession>
<gene>
    <name evidence="2" type="ORF">TQ39_01275</name>
</gene>
<reference evidence="2" key="1">
    <citation type="submission" date="2015-02" db="EMBL/GenBank/DDBJ databases">
        <title>A novel member of the family Ruminococcaceae isolated from human feces.</title>
        <authorList>
            <person name="Shkoporov A.N."/>
            <person name="Chaplin A.V."/>
            <person name="Motuzova O.V."/>
            <person name="Kafarskaia L.I."/>
            <person name="Khokhlova E.V."/>
            <person name="Efimov B.A."/>
        </authorList>
    </citation>
    <scope>NUCLEOTIDE SEQUENCE [LARGE SCALE GENOMIC DNA]</scope>
    <source>
        <strain evidence="2">585-1</strain>
    </source>
</reference>
<dbReference type="Proteomes" id="UP000032483">
    <property type="component" value="Unassembled WGS sequence"/>
</dbReference>
<dbReference type="PROSITE" id="PS51257">
    <property type="entry name" value="PROKAR_LIPOPROTEIN"/>
    <property type="match status" value="1"/>
</dbReference>
<dbReference type="NCBIfam" id="TIGR03057">
    <property type="entry name" value="xxxLxxG_by_4"/>
    <property type="match status" value="3"/>
</dbReference>
<comment type="caution">
    <text evidence="2">The sequence shown here is derived from an EMBL/GenBank/DDBJ whole genome shotgun (WGS) entry which is preliminary data.</text>
</comment>
<feature type="signal peptide" evidence="1">
    <location>
        <begin position="1"/>
        <end position="27"/>
    </location>
</feature>
<proteinExistence type="predicted"/>
<name>A0A0D8J3J4_9FIRM</name>
<dbReference type="RefSeq" id="WP_050004265.1">
    <property type="nucleotide sequence ID" value="NZ_CAUBPW010000004.1"/>
</dbReference>
<dbReference type="EMBL" id="JXXK01000001">
    <property type="protein sequence ID" value="KJF41472.1"/>
    <property type="molecule type" value="Genomic_DNA"/>
</dbReference>
<organism evidence="2 3">
    <name type="scientific">Ruthenibacterium lactatiformans</name>
    <dbReference type="NCBI Taxonomy" id="1550024"/>
    <lineage>
        <taxon>Bacteria</taxon>
        <taxon>Bacillati</taxon>
        <taxon>Bacillota</taxon>
        <taxon>Clostridia</taxon>
        <taxon>Eubacteriales</taxon>
        <taxon>Oscillospiraceae</taxon>
        <taxon>Ruthenibacterium</taxon>
    </lineage>
</organism>
<evidence type="ECO:0000313" key="2">
    <source>
        <dbReference type="EMBL" id="KJF41472.1"/>
    </source>
</evidence>
<dbReference type="InterPro" id="IPR023908">
    <property type="entry name" value="xxxLxxG_rpt"/>
</dbReference>
<evidence type="ECO:0000313" key="3">
    <source>
        <dbReference type="Proteomes" id="UP000032483"/>
    </source>
</evidence>